<evidence type="ECO:0000256" key="1">
    <source>
        <dbReference type="SAM" id="Phobius"/>
    </source>
</evidence>
<proteinExistence type="predicted"/>
<feature type="transmembrane region" description="Helical" evidence="1">
    <location>
        <begin position="306"/>
        <end position="324"/>
    </location>
</feature>
<dbReference type="AlphaFoldDB" id="A0A9Q0M5H0"/>
<organism evidence="2 3">
    <name type="scientific">Blomia tropicalis</name>
    <name type="common">Mite</name>
    <dbReference type="NCBI Taxonomy" id="40697"/>
    <lineage>
        <taxon>Eukaryota</taxon>
        <taxon>Metazoa</taxon>
        <taxon>Ecdysozoa</taxon>
        <taxon>Arthropoda</taxon>
        <taxon>Chelicerata</taxon>
        <taxon>Arachnida</taxon>
        <taxon>Acari</taxon>
        <taxon>Acariformes</taxon>
        <taxon>Sarcoptiformes</taxon>
        <taxon>Astigmata</taxon>
        <taxon>Glycyphagoidea</taxon>
        <taxon>Echimyopodidae</taxon>
        <taxon>Blomia</taxon>
    </lineage>
</organism>
<keyword evidence="1" id="KW-0472">Membrane</keyword>
<keyword evidence="1" id="KW-0812">Transmembrane</keyword>
<evidence type="ECO:0000313" key="3">
    <source>
        <dbReference type="Proteomes" id="UP001142055"/>
    </source>
</evidence>
<accession>A0A9Q0M5H0</accession>
<gene>
    <name evidence="2" type="ORF">RDWZM_009554</name>
</gene>
<dbReference type="EMBL" id="JAPWDV010000003">
    <property type="protein sequence ID" value="KAJ6218397.1"/>
    <property type="molecule type" value="Genomic_DNA"/>
</dbReference>
<keyword evidence="3" id="KW-1185">Reference proteome</keyword>
<sequence length="432" mass="50590">MDLTRFRKYSITKVSDIFDIQFKHITTLFARTPMTRFEYSIQRKPIVIKRSAIIQTIVSYILILSMFILAHRLSTTFDAYIHVAEQVLKMDQYEDFIYTAIIGYTANEIIVAITFNEVYHYKCGLLDTASELAQNIANEFKCFECRKVINSFLRISTIDGISYKLAAYGLIPLVVHMNIQAVVDYMNDDITLIELIACWYLTIGINGYGAISMSLLFIGMPHLYIMIVVFKIKLKHCLFYAKFAIKTQSRTFLMKYVNCYMNLHRLINVYNSSIRNHIVVHDMIFKMSGMVSLTFYIKQENRFNEFAYLILWLYVATYGTYLFVQSTLTYFPKRNDRLYRSLNGLSAKLSLLSYHHVTCSQRRCRRMSKFTIKSHLGEIRYLLILNRMCTFLGNNRFGFTYGRSYVITNSSIANALIGNFYMFVLFYKRLAV</sequence>
<evidence type="ECO:0000313" key="2">
    <source>
        <dbReference type="EMBL" id="KAJ6218397.1"/>
    </source>
</evidence>
<keyword evidence="1" id="KW-1133">Transmembrane helix</keyword>
<protein>
    <submittedName>
        <fullName evidence="2">Uncharacterized protein</fullName>
    </submittedName>
</protein>
<feature type="transmembrane region" description="Helical" evidence="1">
    <location>
        <begin position="52"/>
        <end position="70"/>
    </location>
</feature>
<comment type="caution">
    <text evidence="2">The sequence shown here is derived from an EMBL/GenBank/DDBJ whole genome shotgun (WGS) entry which is preliminary data.</text>
</comment>
<feature type="transmembrane region" description="Helical" evidence="1">
    <location>
        <begin position="195"/>
        <end position="218"/>
    </location>
</feature>
<reference evidence="2" key="1">
    <citation type="submission" date="2022-12" db="EMBL/GenBank/DDBJ databases">
        <title>Genome assemblies of Blomia tropicalis.</title>
        <authorList>
            <person name="Cui Y."/>
        </authorList>
    </citation>
    <scope>NUCLEOTIDE SEQUENCE</scope>
    <source>
        <tissue evidence="2">Adult mites</tissue>
    </source>
</reference>
<feature type="transmembrane region" description="Helical" evidence="1">
    <location>
        <begin position="224"/>
        <end position="245"/>
    </location>
</feature>
<name>A0A9Q0M5H0_BLOTA</name>
<feature type="transmembrane region" description="Helical" evidence="1">
    <location>
        <begin position="405"/>
        <end position="427"/>
    </location>
</feature>
<dbReference type="Proteomes" id="UP001142055">
    <property type="component" value="Chromosome 3"/>
</dbReference>